<feature type="region of interest" description="Disordered" evidence="1">
    <location>
        <begin position="609"/>
        <end position="688"/>
    </location>
</feature>
<feature type="compositionally biased region" description="Basic residues" evidence="1">
    <location>
        <begin position="758"/>
        <end position="776"/>
    </location>
</feature>
<gene>
    <name evidence="2" type="ORF">OZSIB_0101</name>
</gene>
<comment type="caution">
    <text evidence="2">The sequence shown here is derived from an EMBL/GenBank/DDBJ whole genome shotgun (WGS) entry which is preliminary data.</text>
</comment>
<organism evidence="2 3">
    <name type="scientific">Candidatus Ozemobacter sibiricus</name>
    <dbReference type="NCBI Taxonomy" id="2268124"/>
    <lineage>
        <taxon>Bacteria</taxon>
        <taxon>Candidatus Ozemobacteria</taxon>
        <taxon>Candidatus Ozemobacterales</taxon>
        <taxon>Candidatus Ozemobacteraceae</taxon>
        <taxon>Candidatus Ozemobacter</taxon>
    </lineage>
</organism>
<evidence type="ECO:0000313" key="2">
    <source>
        <dbReference type="EMBL" id="RCK74614.1"/>
    </source>
</evidence>
<sequence>MTKPFSIPHPLNPEDADRLFLQIKQAILKNLQVLNPVLKKKFGKLRAWKLFRADVAFEDKGEVIDLVLELGHESPQRYLLIDLSVPCLGKGQKYTLDAKAKLFHEEFGIATSRIKKAILLIKKGNESVSFGSSRLQVPILELSLQRLFGSASDQEDEEGEETDAATARPAPLPKDLLLSLKEAIVHEALATMHKRRNKYVRRGLWRWLEREILDPNVHFFLIILSSIYQGKTSEVLSRTFKDLEQFTKHPEQVIERLFSEETGLAPEIVQAADRHRKALQKFLECFAATPPYEYLRSLFLKEFRSTRDSLKARLAVYDTLRELLVRCGFTGEKEVQYPLEILDELGIFQGLLMGNYTELRVENAIKKLQQLVPDRTWTAEEVYRLRDDLAHLLHLPPNEFNLNAFLPQTFSQAEGQKGRGTRAGAEGRTRAAEHDFGGFEEGGVPAAAIAAYPRRVPPAEVVAPLALAPAEEAATPATLAAAAPVAEPGPAAPDLAQPAAGPNGGDRAEGRSRRGRRRRGRPDQAEATDTQTPPTGLAAPAPLAASLAAEAMPASPAIPEPAAAAVELAGAPPSAIGSAATVASGLGESRPPLPSDIVAAASAEAATPTGLSPAAAGDLPPAARPTPTPNGGARSGAPAATARPAQAPTGHTGQAGQRPNQPPPARPFPRDLDEARHRHFENFGGHTEEDLEAIQFALEMDRAPAPAPAPVVKAPVEEEFDPALELPPRKKPQLGQQPGKPTFTVVFDPLAPRDAMPRKRPSGSGRRRSRGKRRHQGGGQRPPTPGA</sequence>
<name>A0A367Z965_9BACT</name>
<protein>
    <submittedName>
        <fullName evidence="2">Uncharacterized protein</fullName>
    </submittedName>
</protein>
<evidence type="ECO:0000256" key="1">
    <source>
        <dbReference type="SAM" id="MobiDB-lite"/>
    </source>
</evidence>
<dbReference type="EMBL" id="QOQW01000043">
    <property type="protein sequence ID" value="RCK74614.1"/>
    <property type="molecule type" value="Genomic_DNA"/>
</dbReference>
<dbReference type="AlphaFoldDB" id="A0A367Z965"/>
<proteinExistence type="predicted"/>
<accession>A0A367Z965</accession>
<evidence type="ECO:0000313" key="3">
    <source>
        <dbReference type="Proteomes" id="UP000252355"/>
    </source>
</evidence>
<feature type="region of interest" description="Disordered" evidence="1">
    <location>
        <begin position="487"/>
        <end position="539"/>
    </location>
</feature>
<dbReference type="Proteomes" id="UP000252355">
    <property type="component" value="Unassembled WGS sequence"/>
</dbReference>
<feature type="compositionally biased region" description="Low complexity" evidence="1">
    <location>
        <begin position="631"/>
        <end position="659"/>
    </location>
</feature>
<feature type="region of interest" description="Disordered" evidence="1">
    <location>
        <begin position="706"/>
        <end position="787"/>
    </location>
</feature>
<reference evidence="2 3" key="1">
    <citation type="submission" date="2018-05" db="EMBL/GenBank/DDBJ databases">
        <title>A metagenomic window into the 2 km-deep terrestrial subsurface aquifer revealed taxonomically and functionally diverse microbial community comprising novel uncultured bacterial lineages.</title>
        <authorList>
            <person name="Kadnikov V.V."/>
            <person name="Mardanov A.V."/>
            <person name="Beletsky A.V."/>
            <person name="Banks D."/>
            <person name="Pimenov N.V."/>
            <person name="Frank Y.A."/>
            <person name="Karnachuk O.V."/>
            <person name="Ravin N.V."/>
        </authorList>
    </citation>
    <scope>NUCLEOTIDE SEQUENCE [LARGE SCALE GENOMIC DNA]</scope>
    <source>
        <strain evidence="2">BY5</strain>
    </source>
</reference>